<dbReference type="Pfam" id="PF09011">
    <property type="entry name" value="HMG_box_2"/>
    <property type="match status" value="1"/>
</dbReference>
<dbReference type="Gene3D" id="1.10.30.10">
    <property type="entry name" value="High mobility group box domain"/>
    <property type="match status" value="2"/>
</dbReference>
<evidence type="ECO:0000256" key="7">
    <source>
        <dbReference type="SAM" id="MobiDB-lite"/>
    </source>
</evidence>
<dbReference type="AlphaFoldDB" id="A0A1B6C748"/>
<organism evidence="10">
    <name type="scientific">Clastoptera arizonana</name>
    <name type="common">Arizona spittle bug</name>
    <dbReference type="NCBI Taxonomy" id="38151"/>
    <lineage>
        <taxon>Eukaryota</taxon>
        <taxon>Metazoa</taxon>
        <taxon>Ecdysozoa</taxon>
        <taxon>Arthropoda</taxon>
        <taxon>Hexapoda</taxon>
        <taxon>Insecta</taxon>
        <taxon>Pterygota</taxon>
        <taxon>Neoptera</taxon>
        <taxon>Paraneoptera</taxon>
        <taxon>Hemiptera</taxon>
        <taxon>Auchenorrhyncha</taxon>
        <taxon>Cercopoidea</taxon>
        <taxon>Clastopteridae</taxon>
        <taxon>Clastoptera</taxon>
    </lineage>
</organism>
<sequence length="236" mass="28324">MSISNVLSNFWIILTLFVMDISNSFKFEENQNIDLECDQNKKILEEAQKPTYVQYHPRDRISSYGFFIQECRVENPDKDINFFEFSEACSNKWKSMTDEDKERFHDMARKDLKRYESEMADYRLTKEKDEKIVKKDISYPKRWMSAFFYFTLDERPKIMKAKPNFNIRDVSRELGKRWVEIDKAKKAKYTNMSKSDQVRFLKELKAYERKTRLSASSENYDTPGEASTSEQKKEEN</sequence>
<evidence type="ECO:0000256" key="1">
    <source>
        <dbReference type="ARBA" id="ARBA00004123"/>
    </source>
</evidence>
<feature type="region of interest" description="Disordered" evidence="7">
    <location>
        <begin position="211"/>
        <end position="236"/>
    </location>
</feature>
<accession>A0A1B6C748</accession>
<dbReference type="PRINTS" id="PR00886">
    <property type="entry name" value="HIGHMOBLTY12"/>
</dbReference>
<protein>
    <recommendedName>
        <fullName evidence="9">HMG box domain-containing protein</fullName>
    </recommendedName>
</protein>
<proteinExistence type="inferred from homology"/>
<dbReference type="PANTHER" id="PTHR48112">
    <property type="entry name" value="HIGH MOBILITY GROUP PROTEIN DSP1"/>
    <property type="match status" value="1"/>
</dbReference>
<feature type="chain" id="PRO_5008580169" description="HMG box domain-containing protein" evidence="8">
    <location>
        <begin position="25"/>
        <end position="236"/>
    </location>
</feature>
<evidence type="ECO:0000256" key="2">
    <source>
        <dbReference type="ARBA" id="ARBA00008774"/>
    </source>
</evidence>
<dbReference type="SUPFAM" id="SSF47095">
    <property type="entry name" value="HMG-box"/>
    <property type="match status" value="2"/>
</dbReference>
<evidence type="ECO:0000259" key="9">
    <source>
        <dbReference type="PROSITE" id="PS50118"/>
    </source>
</evidence>
<comment type="similarity">
    <text evidence="2">Belongs to the HMGB family.</text>
</comment>
<evidence type="ECO:0000256" key="6">
    <source>
        <dbReference type="SAM" id="Coils"/>
    </source>
</evidence>
<dbReference type="InterPro" id="IPR009071">
    <property type="entry name" value="HMG_box_dom"/>
</dbReference>
<feature type="coiled-coil region" evidence="6">
    <location>
        <begin position="105"/>
        <end position="132"/>
    </location>
</feature>
<dbReference type="Pfam" id="PF00505">
    <property type="entry name" value="HMG_box"/>
    <property type="match status" value="1"/>
</dbReference>
<feature type="compositionally biased region" description="Polar residues" evidence="7">
    <location>
        <begin position="213"/>
        <end position="229"/>
    </location>
</feature>
<comment type="subcellular location">
    <subcellularLocation>
        <location evidence="1">Nucleus</location>
    </subcellularLocation>
</comment>
<dbReference type="CDD" id="cd21978">
    <property type="entry name" value="HMG-box_HMGB_rpt1"/>
    <property type="match status" value="1"/>
</dbReference>
<name>A0A1B6C748_9HEMI</name>
<evidence type="ECO:0000313" key="10">
    <source>
        <dbReference type="EMBL" id="JAS09308.1"/>
    </source>
</evidence>
<dbReference type="PROSITE" id="PS50118">
    <property type="entry name" value="HMG_BOX_2"/>
    <property type="match status" value="2"/>
</dbReference>
<keyword evidence="8" id="KW-0732">Signal</keyword>
<dbReference type="PANTHER" id="PTHR48112:SF32">
    <property type="entry name" value="HIGH MOBILITY GROUP PROTEIN B3"/>
    <property type="match status" value="1"/>
</dbReference>
<dbReference type="EMBL" id="GEDC01027990">
    <property type="protein sequence ID" value="JAS09308.1"/>
    <property type="molecule type" value="Transcribed_RNA"/>
</dbReference>
<dbReference type="GO" id="GO:0003677">
    <property type="term" value="F:DNA binding"/>
    <property type="evidence" value="ECO:0007669"/>
    <property type="project" value="UniProtKB-UniRule"/>
</dbReference>
<evidence type="ECO:0000256" key="5">
    <source>
        <dbReference type="PROSITE-ProRule" id="PRU00267"/>
    </source>
</evidence>
<dbReference type="InterPro" id="IPR050342">
    <property type="entry name" value="HMGB"/>
</dbReference>
<keyword evidence="4 5" id="KW-0539">Nucleus</keyword>
<dbReference type="SMART" id="SM00398">
    <property type="entry name" value="HMG"/>
    <property type="match status" value="2"/>
</dbReference>
<feature type="signal peptide" evidence="8">
    <location>
        <begin position="1"/>
        <end position="24"/>
    </location>
</feature>
<evidence type="ECO:0000256" key="4">
    <source>
        <dbReference type="ARBA" id="ARBA00023242"/>
    </source>
</evidence>
<feature type="DNA-binding region" description="HMG box" evidence="5">
    <location>
        <begin position="140"/>
        <end position="208"/>
    </location>
</feature>
<feature type="domain" description="HMG box" evidence="9">
    <location>
        <begin position="140"/>
        <end position="208"/>
    </location>
</feature>
<keyword evidence="3 5" id="KW-0238">DNA-binding</keyword>
<keyword evidence="6" id="KW-0175">Coiled coil</keyword>
<dbReference type="GO" id="GO:0005634">
    <property type="term" value="C:nucleus"/>
    <property type="evidence" value="ECO:0007669"/>
    <property type="project" value="UniProtKB-SubCell"/>
</dbReference>
<feature type="domain" description="HMG box" evidence="9">
    <location>
        <begin position="57"/>
        <end position="123"/>
    </location>
</feature>
<reference evidence="10" key="1">
    <citation type="submission" date="2015-12" db="EMBL/GenBank/DDBJ databases">
        <title>De novo transcriptome assembly of four potential Pierce s Disease insect vectors from Arizona vineyards.</title>
        <authorList>
            <person name="Tassone E.E."/>
        </authorList>
    </citation>
    <scope>NUCLEOTIDE SEQUENCE</scope>
</reference>
<dbReference type="InterPro" id="IPR036910">
    <property type="entry name" value="HMG_box_dom_sf"/>
</dbReference>
<feature type="DNA-binding region" description="HMG box" evidence="5">
    <location>
        <begin position="57"/>
        <end position="123"/>
    </location>
</feature>
<evidence type="ECO:0000256" key="8">
    <source>
        <dbReference type="SAM" id="SignalP"/>
    </source>
</evidence>
<evidence type="ECO:0000256" key="3">
    <source>
        <dbReference type="ARBA" id="ARBA00023125"/>
    </source>
</evidence>
<gene>
    <name evidence="10" type="ORF">g.20905</name>
</gene>